<evidence type="ECO:0000313" key="2">
    <source>
        <dbReference type="Proteomes" id="UP000243140"/>
    </source>
</evidence>
<dbReference type="EMBL" id="MVHV01000018">
    <property type="protein sequence ID" value="ORA80244.1"/>
    <property type="molecule type" value="Genomic_DNA"/>
</dbReference>
<keyword evidence="2" id="KW-1185">Reference proteome</keyword>
<dbReference type="RefSeq" id="WP_071511782.1">
    <property type="nucleotide sequence ID" value="NZ_CP080999.1"/>
</dbReference>
<accession>A0ABX3SNX8</accession>
<evidence type="ECO:0000313" key="1">
    <source>
        <dbReference type="EMBL" id="ORA80244.1"/>
    </source>
</evidence>
<proteinExistence type="predicted"/>
<gene>
    <name evidence="1" type="ORF">BST29_17280</name>
</gene>
<evidence type="ECO:0008006" key="3">
    <source>
        <dbReference type="Google" id="ProtNLM"/>
    </source>
</evidence>
<name>A0ABX3SNX8_MYCMA</name>
<organism evidence="1 2">
    <name type="scientific">Mycobacterium malmoense</name>
    <dbReference type="NCBI Taxonomy" id="1780"/>
    <lineage>
        <taxon>Bacteria</taxon>
        <taxon>Bacillati</taxon>
        <taxon>Actinomycetota</taxon>
        <taxon>Actinomycetes</taxon>
        <taxon>Mycobacteriales</taxon>
        <taxon>Mycobacteriaceae</taxon>
        <taxon>Mycobacterium</taxon>
    </lineage>
</organism>
<comment type="caution">
    <text evidence="1">The sequence shown here is derived from an EMBL/GenBank/DDBJ whole genome shotgun (WGS) entry which is preliminary data.</text>
</comment>
<reference evidence="1 2" key="1">
    <citation type="submission" date="2017-02" db="EMBL/GenBank/DDBJ databases">
        <title>The new phylogeny of genus Mycobacterium.</title>
        <authorList>
            <person name="Tortoli E."/>
            <person name="Trovato A."/>
            <person name="Cirillo D.M."/>
        </authorList>
    </citation>
    <scope>NUCLEOTIDE SEQUENCE [LARGE SCALE GENOMIC DNA]</scope>
    <source>
        <strain evidence="1 2">IP1130001</strain>
    </source>
</reference>
<sequence length="399" mass="39423">MVVDLAAHPYVTAGVALASASIIAAPVPQNLPEVHLPGVQLAGVESSITDLFSGAESDIASLGNGIGATDLPAGLAAEAFSPTSLLAGLTVGDAASNPWVELFTNSFANLQALANGVVADPLPVLHQVLINQAGYAATAGSAFQTFGQAAGEWFQTTLPAALTVALNDVTSGMPADAVTAVNGAIYDLLYQALPLASLGNIAVDMADNFYNAVDTVNSNLLIPLGYGAIPILFDPTAALGNSSQAFLDALDTGDYSAALGALLNAPAEALNAFLNGGIPLNLPGTGALLPETGLLSGLTSSQLGEIGGPIYSLMVSLPQAIAASIGGSTSSTAAASLTSLGGLSTSVADLGNVPDPGALAAAADNLFDPSAVAGLGSMLATQLAPNLAAMLIHLLTGLL</sequence>
<dbReference type="Proteomes" id="UP000243140">
    <property type="component" value="Unassembled WGS sequence"/>
</dbReference>
<protein>
    <recommendedName>
        <fullName evidence="3">PE-PGRS family protein</fullName>
    </recommendedName>
</protein>